<dbReference type="CDD" id="cd00200">
    <property type="entry name" value="WD40"/>
    <property type="match status" value="1"/>
</dbReference>
<comment type="catalytic activity">
    <reaction evidence="13">
        <text>Fe(II)-heme o + 2 A + H2O = Fe(II)-heme a + 2 AH2</text>
        <dbReference type="Rhea" id="RHEA:63388"/>
        <dbReference type="ChEBI" id="CHEBI:13193"/>
        <dbReference type="ChEBI" id="CHEBI:15377"/>
        <dbReference type="ChEBI" id="CHEBI:17499"/>
        <dbReference type="ChEBI" id="CHEBI:60530"/>
        <dbReference type="ChEBI" id="CHEBI:61715"/>
        <dbReference type="EC" id="1.17.99.9"/>
    </reaction>
    <physiologicalReaction direction="left-to-right" evidence="13">
        <dbReference type="Rhea" id="RHEA:63389"/>
    </physiologicalReaction>
</comment>
<evidence type="ECO:0000256" key="15">
    <source>
        <dbReference type="SAM" id="Phobius"/>
    </source>
</evidence>
<dbReference type="GO" id="GO:0005743">
    <property type="term" value="C:mitochondrial inner membrane"/>
    <property type="evidence" value="ECO:0007669"/>
    <property type="project" value="TreeGrafter"/>
</dbReference>
<dbReference type="Pfam" id="PF02628">
    <property type="entry name" value="COX15-CtaA"/>
    <property type="match status" value="1"/>
</dbReference>
<comment type="pathway">
    <text evidence="12">Porphyrin-containing compound metabolism; heme A biosynthesis; heme A from heme O: step 1/1.</text>
</comment>
<dbReference type="GO" id="GO:0046872">
    <property type="term" value="F:metal ion binding"/>
    <property type="evidence" value="ECO:0007669"/>
    <property type="project" value="UniProtKB-KW"/>
</dbReference>
<sequence>MKVLVADRPCMLLRALRLGCGSASSALCRRVAPLAPSRLCCRARSSISVGHPELGHAAGASTSAVTAAVASAAVPEVASRAVGWWLIGTSASVFAMVVVGGITRLTRSGLSMTDWRPQNKPWPRDAAAWEAEFARYKEFPEYQRLYAGSGFDLADFKNIFFWEWAHRTFGRTIGFIFGVPLAVFALRGQIPRKLAPTLGLLFVMGGSQGLVGWWMVRSGLEKQRIDEIAGGIPRVSPYRLATHLSCAFAIFSLLLYTGLGVLQPRAEHAMAALQTLQTRVRLLALLVGVTAVSGAFVAGMQAGHAFNTFPLMEGRLVPDGYMELTPLYRNFFESVPSVQLHHRILALTTLSSVTALWLSAQRMPLPMQLRIATDVLLLAAWGQVGLGIATLVNCVPVHLGSAHQAGALTLFSVLLFTLHSCRVPHAGRLLARIAMIATLINCVAEKTSALNVYVLSLAFSPDGTKIVSGSADGMIKVWDSGKLELLSEKMNAHRRQINSVAFSPDGTKIVSACDGGTIKVWDSDKLGLLSEKMNAHSRGINSVAFSPDGTKIVSGSWDQTIKVWDSGALELLSEKANAHSSYVLSVAFSPDGTKIVSGSFDKTIKVWDSGGLELLSEKANAHSDIIRSVAFSPVGTKIVSGSHDKTIKVWDSGKLELLSEKKNAHTTGSGKLELLSEKMNAHRRQINSVAFSPDGTKIVSACNGGTIKVWDMVDWSRKDHLMFNITTQRFVLQLLWLNKYSMKFPDDVLDLLIEACLRSK</sequence>
<dbReference type="Proteomes" id="UP000037460">
    <property type="component" value="Unassembled WGS sequence"/>
</dbReference>
<evidence type="ECO:0000256" key="11">
    <source>
        <dbReference type="ARBA" id="ARBA00023136"/>
    </source>
</evidence>
<dbReference type="GO" id="GO:0120547">
    <property type="term" value="F:heme A synthase activity"/>
    <property type="evidence" value="ECO:0007669"/>
    <property type="project" value="UniProtKB-EC"/>
</dbReference>
<dbReference type="Pfam" id="PF00400">
    <property type="entry name" value="WD40"/>
    <property type="match status" value="6"/>
</dbReference>
<feature type="repeat" description="WD" evidence="14">
    <location>
        <begin position="576"/>
        <end position="608"/>
    </location>
</feature>
<dbReference type="InterPro" id="IPR003780">
    <property type="entry name" value="COX15/CtaA_fam"/>
</dbReference>
<comment type="subcellular location">
    <subcellularLocation>
        <location evidence="2">Membrane</location>
        <topology evidence="2">Multi-pass membrane protein</topology>
    </subcellularLocation>
</comment>
<evidence type="ECO:0000313" key="16">
    <source>
        <dbReference type="EMBL" id="KOO25980.1"/>
    </source>
</evidence>
<dbReference type="SMART" id="SM00320">
    <property type="entry name" value="WD40"/>
    <property type="match status" value="6"/>
</dbReference>
<dbReference type="InterPro" id="IPR023754">
    <property type="entry name" value="HemeA_Synthase_type2"/>
</dbReference>
<evidence type="ECO:0000313" key="17">
    <source>
        <dbReference type="Proteomes" id="UP000037460"/>
    </source>
</evidence>
<feature type="transmembrane region" description="Helical" evidence="15">
    <location>
        <begin position="240"/>
        <end position="262"/>
    </location>
</feature>
<gene>
    <name evidence="16" type="ORF">Ctob_000248</name>
</gene>
<keyword evidence="17" id="KW-1185">Reference proteome</keyword>
<comment type="cofactor">
    <cofactor evidence="1">
        <name>heme b</name>
        <dbReference type="ChEBI" id="CHEBI:60344"/>
    </cofactor>
</comment>
<dbReference type="EMBL" id="JWZX01002904">
    <property type="protein sequence ID" value="KOO25980.1"/>
    <property type="molecule type" value="Genomic_DNA"/>
</dbReference>
<organism evidence="16 17">
    <name type="scientific">Chrysochromulina tobinii</name>
    <dbReference type="NCBI Taxonomy" id="1460289"/>
    <lineage>
        <taxon>Eukaryota</taxon>
        <taxon>Haptista</taxon>
        <taxon>Haptophyta</taxon>
        <taxon>Prymnesiophyceae</taxon>
        <taxon>Prymnesiales</taxon>
        <taxon>Chrysochromulinaceae</taxon>
        <taxon>Chrysochromulina</taxon>
    </lineage>
</organism>
<keyword evidence="5" id="KW-0479">Metal-binding</keyword>
<evidence type="ECO:0000256" key="2">
    <source>
        <dbReference type="ARBA" id="ARBA00004141"/>
    </source>
</evidence>
<evidence type="ECO:0000256" key="6">
    <source>
        <dbReference type="ARBA" id="ARBA00022737"/>
    </source>
</evidence>
<evidence type="ECO:0000256" key="9">
    <source>
        <dbReference type="ARBA" id="ARBA00023004"/>
    </source>
</evidence>
<accession>A0A0M0JHQ0</accession>
<keyword evidence="3 14" id="KW-0853">WD repeat</keyword>
<name>A0A0M0JHQ0_9EUKA</name>
<comment type="caution">
    <text evidence="16">The sequence shown here is derived from an EMBL/GenBank/DDBJ whole genome shotgun (WGS) entry which is preliminary data.</text>
</comment>
<evidence type="ECO:0000256" key="12">
    <source>
        <dbReference type="ARBA" id="ARBA00044501"/>
    </source>
</evidence>
<dbReference type="PROSITE" id="PS50082">
    <property type="entry name" value="WD_REPEATS_2"/>
    <property type="match status" value="6"/>
</dbReference>
<keyword evidence="4 15" id="KW-0812">Transmembrane</keyword>
<evidence type="ECO:0000256" key="7">
    <source>
        <dbReference type="ARBA" id="ARBA00022989"/>
    </source>
</evidence>
<dbReference type="InterPro" id="IPR015943">
    <property type="entry name" value="WD40/YVTN_repeat-like_dom_sf"/>
</dbReference>
<feature type="transmembrane region" description="Helical" evidence="15">
    <location>
        <begin position="168"/>
        <end position="186"/>
    </location>
</feature>
<proteinExistence type="predicted"/>
<dbReference type="AlphaFoldDB" id="A0A0M0JHQ0"/>
<evidence type="ECO:0000256" key="13">
    <source>
        <dbReference type="ARBA" id="ARBA00048044"/>
    </source>
</evidence>
<dbReference type="SUPFAM" id="SSF50978">
    <property type="entry name" value="WD40 repeat-like"/>
    <property type="match status" value="1"/>
</dbReference>
<feature type="transmembrane region" description="Helical" evidence="15">
    <location>
        <begin position="198"/>
        <end position="216"/>
    </location>
</feature>
<dbReference type="PROSITE" id="PS50294">
    <property type="entry name" value="WD_REPEATS_REGION"/>
    <property type="match status" value="6"/>
</dbReference>
<keyword evidence="8" id="KW-0560">Oxidoreductase</keyword>
<dbReference type="GO" id="GO:0016653">
    <property type="term" value="F:oxidoreductase activity, acting on NAD(P)H, heme protein as acceptor"/>
    <property type="evidence" value="ECO:0007669"/>
    <property type="project" value="TreeGrafter"/>
</dbReference>
<evidence type="ECO:0000256" key="3">
    <source>
        <dbReference type="ARBA" id="ARBA00022574"/>
    </source>
</evidence>
<dbReference type="PANTHER" id="PTHR23289">
    <property type="entry name" value="CYTOCHROME C OXIDASE ASSEMBLY PROTEIN COX15"/>
    <property type="match status" value="1"/>
</dbReference>
<dbReference type="GO" id="GO:0006784">
    <property type="term" value="P:heme A biosynthetic process"/>
    <property type="evidence" value="ECO:0007669"/>
    <property type="project" value="InterPro"/>
</dbReference>
<feature type="repeat" description="WD" evidence="14">
    <location>
        <begin position="619"/>
        <end position="651"/>
    </location>
</feature>
<dbReference type="InterPro" id="IPR036322">
    <property type="entry name" value="WD40_repeat_dom_sf"/>
</dbReference>
<dbReference type="InterPro" id="IPR001680">
    <property type="entry name" value="WD40_rpt"/>
</dbReference>
<evidence type="ECO:0000256" key="8">
    <source>
        <dbReference type="ARBA" id="ARBA00023002"/>
    </source>
</evidence>
<evidence type="ECO:0000256" key="4">
    <source>
        <dbReference type="ARBA" id="ARBA00022692"/>
    </source>
</evidence>
<keyword evidence="6" id="KW-0677">Repeat</keyword>
<protein>
    <submittedName>
        <fullName evidence="16">Uncharacterized protein</fullName>
    </submittedName>
</protein>
<feature type="repeat" description="WD" evidence="14">
    <location>
        <begin position="490"/>
        <end position="522"/>
    </location>
</feature>
<feature type="repeat" description="WD" evidence="14">
    <location>
        <begin position="533"/>
        <end position="565"/>
    </location>
</feature>
<feature type="transmembrane region" description="Helical" evidence="15">
    <location>
        <begin position="82"/>
        <end position="102"/>
    </location>
</feature>
<feature type="repeat" description="WD" evidence="14">
    <location>
        <begin position="679"/>
        <end position="712"/>
    </location>
</feature>
<keyword evidence="9" id="KW-0408">Iron</keyword>
<dbReference type="InterPro" id="IPR020472">
    <property type="entry name" value="WD40_PAC1"/>
</dbReference>
<reference evidence="17" key="1">
    <citation type="journal article" date="2015" name="PLoS Genet.">
        <title>Genome Sequence and Transcriptome Analyses of Chrysochromulina tobin: Metabolic Tools for Enhanced Algal Fitness in the Prominent Order Prymnesiales (Haptophyceae).</title>
        <authorList>
            <person name="Hovde B.T."/>
            <person name="Deodato C.R."/>
            <person name="Hunsperger H.M."/>
            <person name="Ryken S.A."/>
            <person name="Yost W."/>
            <person name="Jha R.K."/>
            <person name="Patterson J."/>
            <person name="Monnat R.J. Jr."/>
            <person name="Barlow S.B."/>
            <person name="Starkenburg S.R."/>
            <person name="Cattolico R.A."/>
        </authorList>
    </citation>
    <scope>NUCLEOTIDE SEQUENCE</scope>
    <source>
        <strain evidence="17">CCMP291</strain>
    </source>
</reference>
<keyword evidence="10" id="KW-0350">Heme biosynthesis</keyword>
<evidence type="ECO:0000256" key="5">
    <source>
        <dbReference type="ARBA" id="ARBA00022723"/>
    </source>
</evidence>
<feature type="repeat" description="WD" evidence="14">
    <location>
        <begin position="447"/>
        <end position="479"/>
    </location>
</feature>
<keyword evidence="7 15" id="KW-1133">Transmembrane helix</keyword>
<dbReference type="PRINTS" id="PR00320">
    <property type="entry name" value="GPROTEINBRPT"/>
</dbReference>
<dbReference type="PANTHER" id="PTHR23289:SF2">
    <property type="entry name" value="CYTOCHROME C OXIDASE ASSEMBLY PROTEIN COX15 HOMOLOG"/>
    <property type="match status" value="1"/>
</dbReference>
<evidence type="ECO:0000256" key="1">
    <source>
        <dbReference type="ARBA" id="ARBA00001970"/>
    </source>
</evidence>
<keyword evidence="11 15" id="KW-0472">Membrane</keyword>
<evidence type="ECO:0000256" key="14">
    <source>
        <dbReference type="PROSITE-ProRule" id="PRU00221"/>
    </source>
</evidence>
<dbReference type="Gene3D" id="2.130.10.10">
    <property type="entry name" value="YVTN repeat-like/Quinoprotein amine dehydrogenase"/>
    <property type="match status" value="3"/>
</dbReference>
<dbReference type="OrthoDB" id="1726137at2759"/>
<evidence type="ECO:0000256" key="10">
    <source>
        <dbReference type="ARBA" id="ARBA00023133"/>
    </source>
</evidence>
<feature type="transmembrane region" description="Helical" evidence="15">
    <location>
        <begin position="282"/>
        <end position="302"/>
    </location>
</feature>